<gene>
    <name evidence="1" type="ORF">F904_02955</name>
</gene>
<protein>
    <submittedName>
        <fullName evidence="1">Uncharacterized protein</fullName>
    </submittedName>
</protein>
<dbReference type="RefSeq" id="WP_005190753.1">
    <property type="nucleotide sequence ID" value="NZ_CBCSJS010000007.1"/>
</dbReference>
<comment type="caution">
    <text evidence="1">The sequence shown here is derived from an EMBL/GenBank/DDBJ whole genome shotgun (WGS) entry which is preliminary data.</text>
</comment>
<dbReference type="HOGENOM" id="CLU_2802629_0_0_6"/>
<sequence>MFIKIDAENYINTDHIVAISTFTTLSGKVKITIDTVTVSSGHSPYVVNKSSEDEAIKLLHALVGSIQ</sequence>
<dbReference type="eggNOG" id="ENOG5031RY7">
    <property type="taxonomic scope" value="Bacteria"/>
</dbReference>
<evidence type="ECO:0000313" key="1">
    <source>
        <dbReference type="EMBL" id="ENW93012.1"/>
    </source>
</evidence>
<keyword evidence="2" id="KW-1185">Reference proteome</keyword>
<dbReference type="Proteomes" id="UP000013261">
    <property type="component" value="Unassembled WGS sequence"/>
</dbReference>
<name>N9L9U3_9GAMM</name>
<dbReference type="EMBL" id="APRL01000013">
    <property type="protein sequence ID" value="ENW93012.1"/>
    <property type="molecule type" value="Genomic_DNA"/>
</dbReference>
<accession>N9SJF2</accession>
<accession>N9L9U3</accession>
<proteinExistence type="predicted"/>
<dbReference type="OrthoDB" id="6707924at2"/>
<organism evidence="1 2">
    <name type="scientific">Acinetobacter dispersus</name>
    <dbReference type="NCBI Taxonomy" id="70348"/>
    <lineage>
        <taxon>Bacteria</taxon>
        <taxon>Pseudomonadati</taxon>
        <taxon>Pseudomonadota</taxon>
        <taxon>Gammaproteobacteria</taxon>
        <taxon>Moraxellales</taxon>
        <taxon>Moraxellaceae</taxon>
        <taxon>Acinetobacter</taxon>
    </lineage>
</organism>
<dbReference type="AlphaFoldDB" id="N9L9U3"/>
<evidence type="ECO:0000313" key="2">
    <source>
        <dbReference type="Proteomes" id="UP000013261"/>
    </source>
</evidence>
<reference evidence="1 2" key="1">
    <citation type="submission" date="2013-02" db="EMBL/GenBank/DDBJ databases">
        <title>The Genome Sequence of Acinetobacter sp. ANC 4105.</title>
        <authorList>
            <consortium name="The Broad Institute Genome Sequencing Platform"/>
            <consortium name="The Broad Institute Genome Sequencing Center for Infectious Disease"/>
            <person name="Cerqueira G."/>
            <person name="Feldgarden M."/>
            <person name="Courvalin P."/>
            <person name="Perichon B."/>
            <person name="Grillot-Courvalin C."/>
            <person name="Clermont D."/>
            <person name="Rocha E."/>
            <person name="Yoon E.-J."/>
            <person name="Nemec A."/>
            <person name="Walker B."/>
            <person name="Young S.K."/>
            <person name="Zeng Q."/>
            <person name="Gargeya S."/>
            <person name="Fitzgerald M."/>
            <person name="Haas B."/>
            <person name="Abouelleil A."/>
            <person name="Alvarado L."/>
            <person name="Arachchi H.M."/>
            <person name="Berlin A.M."/>
            <person name="Chapman S.B."/>
            <person name="Dewar J."/>
            <person name="Goldberg J."/>
            <person name="Griggs A."/>
            <person name="Gujja S."/>
            <person name="Hansen M."/>
            <person name="Howarth C."/>
            <person name="Imamovic A."/>
            <person name="Larimer J."/>
            <person name="McCowan C."/>
            <person name="Murphy C."/>
            <person name="Neiman D."/>
            <person name="Pearson M."/>
            <person name="Priest M."/>
            <person name="Roberts A."/>
            <person name="Saif S."/>
            <person name="Shea T."/>
            <person name="Sisk P."/>
            <person name="Sykes S."/>
            <person name="Wortman J."/>
            <person name="Nusbaum C."/>
            <person name="Birren B."/>
        </authorList>
    </citation>
    <scope>NUCLEOTIDE SEQUENCE [LARGE SCALE GENOMIC DNA]</scope>
    <source>
        <strain evidence="1 2">ANC 4105</strain>
    </source>
</reference>